<accession>A0A317N270</accession>
<feature type="domain" description="HTH merR-type" evidence="2">
    <location>
        <begin position="10"/>
        <end position="79"/>
    </location>
</feature>
<evidence type="ECO:0000313" key="4">
    <source>
        <dbReference type="Proteomes" id="UP000246410"/>
    </source>
</evidence>
<dbReference type="Proteomes" id="UP000246410">
    <property type="component" value="Unassembled WGS sequence"/>
</dbReference>
<dbReference type="Gene3D" id="1.10.1660.10">
    <property type="match status" value="1"/>
</dbReference>
<protein>
    <submittedName>
        <fullName evidence="3">DNA-binding transcriptional MerR regulator</fullName>
    </submittedName>
</protein>
<dbReference type="InterPro" id="IPR009061">
    <property type="entry name" value="DNA-bd_dom_put_sf"/>
</dbReference>
<dbReference type="EMBL" id="QGTL01000017">
    <property type="protein sequence ID" value="PWV68699.1"/>
    <property type="molecule type" value="Genomic_DNA"/>
</dbReference>
<dbReference type="AlphaFoldDB" id="A0A317N270"/>
<reference evidence="3 4" key="1">
    <citation type="submission" date="2018-05" db="EMBL/GenBank/DDBJ databases">
        <title>Genomic Encyclopedia of Type Strains, Phase IV (KMG-IV): sequencing the most valuable type-strain genomes for metagenomic binning, comparative biology and taxonomic classification.</title>
        <authorList>
            <person name="Goeker M."/>
        </authorList>
    </citation>
    <scope>NUCLEOTIDE SEQUENCE [LARGE SCALE GENOMIC DNA]</scope>
    <source>
        <strain evidence="3 4">DSM 44717</strain>
    </source>
</reference>
<dbReference type="GO" id="GO:0003677">
    <property type="term" value="F:DNA binding"/>
    <property type="evidence" value="ECO:0007669"/>
    <property type="project" value="UniProtKB-KW"/>
</dbReference>
<evidence type="ECO:0000313" key="3">
    <source>
        <dbReference type="EMBL" id="PWV68699.1"/>
    </source>
</evidence>
<dbReference type="InterPro" id="IPR047057">
    <property type="entry name" value="MerR_fam"/>
</dbReference>
<dbReference type="SUPFAM" id="SSF46955">
    <property type="entry name" value="Putative DNA-binding domain"/>
    <property type="match status" value="1"/>
</dbReference>
<sequence length="315" mass="34374">MTDSTGEAALIGIGELARRTGFAVRTIRFYCDEGLLAAHRSPGGHRVFDADSAAERLGLIRRLRALGLGLGSITEVVRGERSLAEVVAAESARVDLEFRALAWRRASLRALDAVAPARRDERLALLAAAQDGRAVHGELVRFWRRILAPIPRGHVETYVGWNVPEPPVDPSVEEVVAYAELAALAADPAVRGAVRHQLWRSRPELVRDPTALYAEIDEALAEVVALVAAGAPPQPGRALDRFVASHAAARGEHDSPHFRAQLVRDAADTDHRVRRYWDCTALLLGDRITVGRALHWVHGALTHPPEDERADSHSP</sequence>
<keyword evidence="1 3" id="KW-0238">DNA-binding</keyword>
<dbReference type="InterPro" id="IPR000551">
    <property type="entry name" value="MerR-type_HTH_dom"/>
</dbReference>
<dbReference type="PANTHER" id="PTHR30204">
    <property type="entry name" value="REDOX-CYCLING DRUG-SENSING TRANSCRIPTIONAL ACTIVATOR SOXR"/>
    <property type="match status" value="1"/>
</dbReference>
<comment type="caution">
    <text evidence="3">The sequence shown here is derived from an EMBL/GenBank/DDBJ whole genome shotgun (WGS) entry which is preliminary data.</text>
</comment>
<proteinExistence type="predicted"/>
<evidence type="ECO:0000256" key="1">
    <source>
        <dbReference type="ARBA" id="ARBA00023125"/>
    </source>
</evidence>
<organism evidence="3 4">
    <name type="scientific">Nocardia neocaledoniensis</name>
    <dbReference type="NCBI Taxonomy" id="236511"/>
    <lineage>
        <taxon>Bacteria</taxon>
        <taxon>Bacillati</taxon>
        <taxon>Actinomycetota</taxon>
        <taxon>Actinomycetes</taxon>
        <taxon>Mycobacteriales</taxon>
        <taxon>Nocardiaceae</taxon>
        <taxon>Nocardia</taxon>
    </lineage>
</organism>
<dbReference type="Pfam" id="PF13411">
    <property type="entry name" value="MerR_1"/>
    <property type="match status" value="1"/>
</dbReference>
<gene>
    <name evidence="3" type="ORF">DFR69_11718</name>
</gene>
<name>A0A317N270_9NOCA</name>
<dbReference type="RefSeq" id="WP_208644078.1">
    <property type="nucleotide sequence ID" value="NZ_QGTL01000017.1"/>
</dbReference>
<dbReference type="SMART" id="SM00422">
    <property type="entry name" value="HTH_MERR"/>
    <property type="match status" value="1"/>
</dbReference>
<dbReference type="PROSITE" id="PS50937">
    <property type="entry name" value="HTH_MERR_2"/>
    <property type="match status" value="1"/>
</dbReference>
<dbReference type="CDD" id="cd00592">
    <property type="entry name" value="HTH_MerR-like"/>
    <property type="match status" value="1"/>
</dbReference>
<evidence type="ECO:0000259" key="2">
    <source>
        <dbReference type="PROSITE" id="PS50937"/>
    </source>
</evidence>
<dbReference type="PANTHER" id="PTHR30204:SF93">
    <property type="entry name" value="HTH MERR-TYPE DOMAIN-CONTAINING PROTEIN"/>
    <property type="match status" value="1"/>
</dbReference>
<keyword evidence="4" id="KW-1185">Reference proteome</keyword>
<dbReference type="GO" id="GO:0003700">
    <property type="term" value="F:DNA-binding transcription factor activity"/>
    <property type="evidence" value="ECO:0007669"/>
    <property type="project" value="InterPro"/>
</dbReference>